<dbReference type="AlphaFoldDB" id="A0AA36GPB5"/>
<comment type="caution">
    <text evidence="2">The sequence shown here is derived from an EMBL/GenBank/DDBJ whole genome shotgun (WGS) entry which is preliminary data.</text>
</comment>
<feature type="compositionally biased region" description="Basic residues" evidence="1">
    <location>
        <begin position="77"/>
        <end position="89"/>
    </location>
</feature>
<dbReference type="EMBL" id="CATQJL010000112">
    <property type="protein sequence ID" value="CAJ0595722.1"/>
    <property type="molecule type" value="Genomic_DNA"/>
</dbReference>
<organism evidence="2 3">
    <name type="scientific">Cylicocyclus nassatus</name>
    <name type="common">Nematode worm</name>
    <dbReference type="NCBI Taxonomy" id="53992"/>
    <lineage>
        <taxon>Eukaryota</taxon>
        <taxon>Metazoa</taxon>
        <taxon>Ecdysozoa</taxon>
        <taxon>Nematoda</taxon>
        <taxon>Chromadorea</taxon>
        <taxon>Rhabditida</taxon>
        <taxon>Rhabditina</taxon>
        <taxon>Rhabditomorpha</taxon>
        <taxon>Strongyloidea</taxon>
        <taxon>Strongylidae</taxon>
        <taxon>Cylicocyclus</taxon>
    </lineage>
</organism>
<evidence type="ECO:0000256" key="1">
    <source>
        <dbReference type="SAM" id="MobiDB-lite"/>
    </source>
</evidence>
<name>A0AA36GPB5_CYLNA</name>
<sequence>MKNLRFLDSCEPAGARISNLSSGTSSTWAYTLSQEKENVDDVEVVDVEGTPSPTTSEERRGETMSEFRSPSCTPSRKLLRTPSMKKKRMPLKEDRNFLQEAAEAVKTRLSVKEAQPLCKFGQFGLFVATYLKDLREDIAVNKMNLITSVMLRQVPMVDQMEDGSYVLA</sequence>
<protein>
    <submittedName>
        <fullName evidence="2">Uncharacterized protein</fullName>
    </submittedName>
</protein>
<feature type="region of interest" description="Disordered" evidence="1">
    <location>
        <begin position="47"/>
        <end position="90"/>
    </location>
</feature>
<keyword evidence="3" id="KW-1185">Reference proteome</keyword>
<evidence type="ECO:0000313" key="2">
    <source>
        <dbReference type="EMBL" id="CAJ0595722.1"/>
    </source>
</evidence>
<reference evidence="2" key="1">
    <citation type="submission" date="2023-07" db="EMBL/GenBank/DDBJ databases">
        <authorList>
            <consortium name="CYATHOMIX"/>
        </authorList>
    </citation>
    <scope>NUCLEOTIDE SEQUENCE</scope>
    <source>
        <strain evidence="2">N/A</strain>
    </source>
</reference>
<feature type="compositionally biased region" description="Basic and acidic residues" evidence="1">
    <location>
        <begin position="56"/>
        <end position="65"/>
    </location>
</feature>
<dbReference type="Proteomes" id="UP001176961">
    <property type="component" value="Unassembled WGS sequence"/>
</dbReference>
<accession>A0AA36GPB5</accession>
<gene>
    <name evidence="2" type="ORF">CYNAS_LOCUS7705</name>
</gene>
<evidence type="ECO:0000313" key="3">
    <source>
        <dbReference type="Proteomes" id="UP001176961"/>
    </source>
</evidence>
<proteinExistence type="predicted"/>